<feature type="transmembrane region" description="Helical" evidence="7">
    <location>
        <begin position="119"/>
        <end position="140"/>
    </location>
</feature>
<dbReference type="Pfam" id="PF00355">
    <property type="entry name" value="Rieske"/>
    <property type="match status" value="1"/>
</dbReference>
<keyword evidence="4" id="KW-0411">Iron-sulfur</keyword>
<evidence type="ECO:0000256" key="3">
    <source>
        <dbReference type="ARBA" id="ARBA00023004"/>
    </source>
</evidence>
<evidence type="ECO:0000256" key="1">
    <source>
        <dbReference type="ARBA" id="ARBA00022714"/>
    </source>
</evidence>
<dbReference type="Proteomes" id="UP000675880">
    <property type="component" value="Unassembled WGS sequence"/>
</dbReference>
<sequence>MQPKLKSKVRCTDGEVGEVRRVIMDPLSHDISHIVVGGGPGDVPERQVPMGQVQAVTEDAVSLRLGMGEYATLPAFKRDEYVTTHEVEIAHLEERIHVTPGEVLVPFPELEKSVKRRTFFANFTHAIGFLIGFPLAFPVLRYLMKPMYSPFDNEWLKIGNSGKIKQDDVGVQFKYKRKIKEAYMPEQEIDKNVWVLKATPKVLEAIYQGKDMEFRDSFGKHIWTNKKDVPYIAFSGKCPHLGCGFKWRTHKTLGQVFLCPCHLSIYDAAGKVLDGPAPRPLDPLPIKVTATGDITIIDMEFKAGTKAQVRIV</sequence>
<evidence type="ECO:0000256" key="5">
    <source>
        <dbReference type="ARBA" id="ARBA00023157"/>
    </source>
</evidence>
<keyword evidence="3" id="KW-0408">Iron</keyword>
<evidence type="ECO:0000259" key="8">
    <source>
        <dbReference type="PROSITE" id="PS51296"/>
    </source>
</evidence>
<dbReference type="PANTHER" id="PTHR10134">
    <property type="entry name" value="CYTOCHROME B-C1 COMPLEX SUBUNIT RIESKE, MITOCHONDRIAL"/>
    <property type="match status" value="1"/>
</dbReference>
<dbReference type="InterPro" id="IPR017941">
    <property type="entry name" value="Rieske_2Fe-2S"/>
</dbReference>
<evidence type="ECO:0000256" key="2">
    <source>
        <dbReference type="ARBA" id="ARBA00022723"/>
    </source>
</evidence>
<dbReference type="EMBL" id="CAJNBJ010000001">
    <property type="protein sequence ID" value="CAE6694795.1"/>
    <property type="molecule type" value="Genomic_DNA"/>
</dbReference>
<dbReference type="PROSITE" id="PS51296">
    <property type="entry name" value="RIESKE"/>
    <property type="match status" value="1"/>
</dbReference>
<dbReference type="Gene3D" id="2.102.10.10">
    <property type="entry name" value="Rieske [2Fe-2S] iron-sulphur domain"/>
    <property type="match status" value="1"/>
</dbReference>
<evidence type="ECO:0000256" key="6">
    <source>
        <dbReference type="ARBA" id="ARBA00034078"/>
    </source>
</evidence>
<keyword evidence="10" id="KW-1185">Reference proteome</keyword>
<evidence type="ECO:0000256" key="7">
    <source>
        <dbReference type="SAM" id="Phobius"/>
    </source>
</evidence>
<keyword evidence="7" id="KW-0472">Membrane</keyword>
<keyword evidence="1" id="KW-0001">2Fe-2S</keyword>
<dbReference type="PRINTS" id="PR00162">
    <property type="entry name" value="RIESKE"/>
</dbReference>
<comment type="cofactor">
    <cofactor evidence="6">
        <name>[2Fe-2S] cluster</name>
        <dbReference type="ChEBI" id="CHEBI:190135"/>
    </cofactor>
</comment>
<accession>A0ABN7KIB6</accession>
<comment type="caution">
    <text evidence="9">The sequence shown here is derived from an EMBL/GenBank/DDBJ whole genome shotgun (WGS) entry which is preliminary data.</text>
</comment>
<organism evidence="9 10">
    <name type="scientific">Nitrospira defluvii</name>
    <dbReference type="NCBI Taxonomy" id="330214"/>
    <lineage>
        <taxon>Bacteria</taxon>
        <taxon>Pseudomonadati</taxon>
        <taxon>Nitrospirota</taxon>
        <taxon>Nitrospiria</taxon>
        <taxon>Nitrospirales</taxon>
        <taxon>Nitrospiraceae</taxon>
        <taxon>Nitrospira</taxon>
    </lineage>
</organism>
<evidence type="ECO:0000256" key="4">
    <source>
        <dbReference type="ARBA" id="ARBA00023014"/>
    </source>
</evidence>
<evidence type="ECO:0000313" key="9">
    <source>
        <dbReference type="EMBL" id="CAE6694795.1"/>
    </source>
</evidence>
<dbReference type="InterPro" id="IPR005805">
    <property type="entry name" value="Rieske_Fe-S_prot_C"/>
</dbReference>
<keyword evidence="7" id="KW-0812">Transmembrane</keyword>
<keyword evidence="2" id="KW-0479">Metal-binding</keyword>
<name>A0ABN7KIB6_9BACT</name>
<dbReference type="InterPro" id="IPR036922">
    <property type="entry name" value="Rieske_2Fe-2S_sf"/>
</dbReference>
<proteinExistence type="predicted"/>
<dbReference type="CDD" id="cd03467">
    <property type="entry name" value="Rieske"/>
    <property type="match status" value="1"/>
</dbReference>
<protein>
    <submittedName>
        <fullName evidence="9">Quinol-cytochrome c reductase, iron-sulfur subunit, modulated with PRC-barrel (Modular protein)</fullName>
    </submittedName>
</protein>
<keyword evidence="5" id="KW-1015">Disulfide bond</keyword>
<keyword evidence="7" id="KW-1133">Transmembrane helix</keyword>
<dbReference type="SUPFAM" id="SSF50022">
    <property type="entry name" value="ISP domain"/>
    <property type="match status" value="1"/>
</dbReference>
<reference evidence="9 10" key="1">
    <citation type="submission" date="2021-02" db="EMBL/GenBank/DDBJ databases">
        <authorList>
            <person name="Han P."/>
        </authorList>
    </citation>
    <scope>NUCLEOTIDE SEQUENCE [LARGE SCALE GENOMIC DNA]</scope>
    <source>
        <strain evidence="9">Candidatus Nitrospira sp. ZN2</strain>
    </source>
</reference>
<gene>
    <name evidence="9" type="ORF">NSPZN2_10402</name>
</gene>
<evidence type="ECO:0000313" key="10">
    <source>
        <dbReference type="Proteomes" id="UP000675880"/>
    </source>
</evidence>
<feature type="domain" description="Rieske" evidence="8">
    <location>
        <begin position="222"/>
        <end position="295"/>
    </location>
</feature>
<dbReference type="InterPro" id="IPR014349">
    <property type="entry name" value="Rieske_Fe-S_prot"/>
</dbReference>